<feature type="domain" description="Ion transport" evidence="13">
    <location>
        <begin position="578"/>
        <end position="659"/>
    </location>
</feature>
<evidence type="ECO:0000256" key="4">
    <source>
        <dbReference type="ARBA" id="ARBA00022673"/>
    </source>
</evidence>
<evidence type="ECO:0000256" key="1">
    <source>
        <dbReference type="ARBA" id="ARBA00004141"/>
    </source>
</evidence>
<reference evidence="15" key="1">
    <citation type="submission" date="2011-08" db="EMBL/GenBank/DDBJ databases">
        <authorList>
            <person name="Rombauts S."/>
        </authorList>
    </citation>
    <scope>NUCLEOTIDE SEQUENCE</scope>
    <source>
        <strain evidence="15">London</strain>
    </source>
</reference>
<evidence type="ECO:0000256" key="7">
    <source>
        <dbReference type="ARBA" id="ARBA00022882"/>
    </source>
</evidence>
<dbReference type="Gene3D" id="1.20.120.350">
    <property type="entry name" value="Voltage-gated potassium channels. Chain C"/>
    <property type="match status" value="1"/>
</dbReference>
<feature type="compositionally biased region" description="Polar residues" evidence="12">
    <location>
        <begin position="473"/>
        <end position="486"/>
    </location>
</feature>
<evidence type="ECO:0000313" key="15">
    <source>
        <dbReference type="Proteomes" id="UP000015104"/>
    </source>
</evidence>
<dbReference type="GO" id="GO:0098703">
    <property type="term" value="P:calcium ion import across plasma membrane"/>
    <property type="evidence" value="ECO:0007669"/>
    <property type="project" value="TreeGrafter"/>
</dbReference>
<evidence type="ECO:0000256" key="10">
    <source>
        <dbReference type="ARBA" id="ARBA00023136"/>
    </source>
</evidence>
<evidence type="ECO:0000256" key="9">
    <source>
        <dbReference type="ARBA" id="ARBA00023065"/>
    </source>
</evidence>
<keyword evidence="4" id="KW-0107">Calcium channel</keyword>
<evidence type="ECO:0000256" key="12">
    <source>
        <dbReference type="SAM" id="MobiDB-lite"/>
    </source>
</evidence>
<evidence type="ECO:0000259" key="13">
    <source>
        <dbReference type="Pfam" id="PF00520"/>
    </source>
</evidence>
<evidence type="ECO:0000313" key="14">
    <source>
        <dbReference type="EnsemblMetazoa" id="tetur02g00060.1"/>
    </source>
</evidence>
<keyword evidence="3" id="KW-0109">Calcium transport</keyword>
<dbReference type="InterPro" id="IPR005821">
    <property type="entry name" value="Ion_trans_dom"/>
</dbReference>
<dbReference type="SUPFAM" id="SSF81324">
    <property type="entry name" value="Voltage-gated potassium channels"/>
    <property type="match status" value="1"/>
</dbReference>
<dbReference type="PANTHER" id="PTHR45628:SF22">
    <property type="entry name" value="VOLTAGE-DEPENDENT T-TYPE CALCIUM CHANNEL SUBUNIT ALPHA"/>
    <property type="match status" value="1"/>
</dbReference>
<evidence type="ECO:0000256" key="3">
    <source>
        <dbReference type="ARBA" id="ARBA00022568"/>
    </source>
</evidence>
<dbReference type="EMBL" id="CAEY01000775">
    <property type="status" value="NOT_ANNOTATED_CDS"/>
    <property type="molecule type" value="Genomic_DNA"/>
</dbReference>
<dbReference type="InterPro" id="IPR050599">
    <property type="entry name" value="VDCC_alpha-1_subunit"/>
</dbReference>
<keyword evidence="5" id="KW-0812">Transmembrane</keyword>
<evidence type="ECO:0000256" key="11">
    <source>
        <dbReference type="ARBA" id="ARBA00023303"/>
    </source>
</evidence>
<dbReference type="PANTHER" id="PTHR45628">
    <property type="entry name" value="VOLTAGE-DEPENDENT CALCIUM CHANNEL TYPE A SUBUNIT ALPHA-1"/>
    <property type="match status" value="1"/>
</dbReference>
<evidence type="ECO:0000256" key="5">
    <source>
        <dbReference type="ARBA" id="ARBA00022692"/>
    </source>
</evidence>
<keyword evidence="7" id="KW-0851">Voltage-gated channel</keyword>
<dbReference type="GO" id="GO:0005891">
    <property type="term" value="C:voltage-gated calcium channel complex"/>
    <property type="evidence" value="ECO:0007669"/>
    <property type="project" value="TreeGrafter"/>
</dbReference>
<sequence length="660" mass="74167">MSGVLSAVRETIQSILFSCHNSQLLIKEMTSQSIGTETDLDPPTAKSLDGYYDYEPTICDIRDTRNLDLSGVPAFIPRKLLKECKFSSDPDEEYTCKAGCKNCIRHEKDVLYIYVICRFPGSPHHVCIEDTPEHRGCKKDGPNACVGAQEWRNTHPDLRLVEPCHLAAVELPYLTISHMIYFAMQRKKWPEIMKSILEIDLISYEKSELSIDNESMHLLQQFGKFQLPKVESPEKWCIIDSQFECLLFLHFVLLKCYPLMVNVQISAQLSTINQTVIIIKERKAQTITINLVNLLICISLLTHKMESLRYKEEWRDMDLEVNTSEARVSTSTVTCKASDQAEYMAVPEATLDSSQPLDLESTGNLLTLSTGSTFLSLWPWLRYVDEEADGSSSYGDQIDPSLVSTVSPLVLTESALIQGAQPGPIESPHFIDSRDKSGKQFPSSAMEPACTLTKSNVIAIEPCIKRPLGRLRSGSSGAPRFSNSATGEKVKGGPADRRASCVNRVDFPPSFYLHRTRRLSRKQLSSEREGSSSSSASAEPITNPDLPYPDYTELSFRCLSQYSPVRRVCLAMISNPYPFHRISMMAILLNCITLGMYQPCVDEVCHRSQCKALQVFDDMIFLFFAAEMFIKMTAMGIRGSKGAYLSETWNRLDFFIVIAG</sequence>
<dbReference type="AlphaFoldDB" id="T1JU90"/>
<feature type="compositionally biased region" description="Basic and acidic residues" evidence="12">
    <location>
        <begin position="488"/>
        <end position="497"/>
    </location>
</feature>
<comment type="subcellular location">
    <subcellularLocation>
        <location evidence="1">Membrane</location>
        <topology evidence="1">Multi-pass membrane protein</topology>
    </subcellularLocation>
</comment>
<dbReference type="Pfam" id="PF00520">
    <property type="entry name" value="Ion_trans"/>
    <property type="match status" value="1"/>
</dbReference>
<keyword evidence="2" id="KW-0813">Transport</keyword>
<dbReference type="EnsemblMetazoa" id="tetur02g00060.1">
    <property type="protein sequence ID" value="tetur02g00060.1"/>
    <property type="gene ID" value="tetur02g00060"/>
</dbReference>
<reference evidence="14" key="2">
    <citation type="submission" date="2015-06" db="UniProtKB">
        <authorList>
            <consortium name="EnsemblMetazoa"/>
        </authorList>
    </citation>
    <scope>IDENTIFICATION</scope>
</reference>
<dbReference type="EMBL" id="CAEY01000774">
    <property type="status" value="NOT_ANNOTATED_CDS"/>
    <property type="molecule type" value="Genomic_DNA"/>
</dbReference>
<keyword evidence="10" id="KW-0472">Membrane</keyword>
<dbReference type="STRING" id="32264.T1JU90"/>
<evidence type="ECO:0000256" key="6">
    <source>
        <dbReference type="ARBA" id="ARBA00022837"/>
    </source>
</evidence>
<keyword evidence="8" id="KW-1133">Transmembrane helix</keyword>
<proteinExistence type="predicted"/>
<dbReference type="InterPro" id="IPR027359">
    <property type="entry name" value="Volt_channel_dom_sf"/>
</dbReference>
<dbReference type="GO" id="GO:0008331">
    <property type="term" value="F:high voltage-gated calcium channel activity"/>
    <property type="evidence" value="ECO:0007669"/>
    <property type="project" value="TreeGrafter"/>
</dbReference>
<dbReference type="Proteomes" id="UP000015104">
    <property type="component" value="Unassembled WGS sequence"/>
</dbReference>
<organism evidence="14 15">
    <name type="scientific">Tetranychus urticae</name>
    <name type="common">Two-spotted spider mite</name>
    <dbReference type="NCBI Taxonomy" id="32264"/>
    <lineage>
        <taxon>Eukaryota</taxon>
        <taxon>Metazoa</taxon>
        <taxon>Ecdysozoa</taxon>
        <taxon>Arthropoda</taxon>
        <taxon>Chelicerata</taxon>
        <taxon>Arachnida</taxon>
        <taxon>Acari</taxon>
        <taxon>Acariformes</taxon>
        <taxon>Trombidiformes</taxon>
        <taxon>Prostigmata</taxon>
        <taxon>Eleutherengona</taxon>
        <taxon>Raphignathae</taxon>
        <taxon>Tetranychoidea</taxon>
        <taxon>Tetranychidae</taxon>
        <taxon>Tetranychus</taxon>
    </lineage>
</organism>
<feature type="region of interest" description="Disordered" evidence="12">
    <location>
        <begin position="518"/>
        <end position="544"/>
    </location>
</feature>
<evidence type="ECO:0000256" key="8">
    <source>
        <dbReference type="ARBA" id="ARBA00022989"/>
    </source>
</evidence>
<accession>T1JU90</accession>
<keyword evidence="9" id="KW-0406">Ion transport</keyword>
<keyword evidence="11" id="KW-0407">Ion channel</keyword>
<keyword evidence="15" id="KW-1185">Reference proteome</keyword>
<name>T1JU90_TETUR</name>
<keyword evidence="6" id="KW-0106">Calcium</keyword>
<dbReference type="HOGENOM" id="CLU_173729_0_0_1"/>
<evidence type="ECO:0000256" key="2">
    <source>
        <dbReference type="ARBA" id="ARBA00022448"/>
    </source>
</evidence>
<protein>
    <recommendedName>
        <fullName evidence="13">Ion transport domain-containing protein</fullName>
    </recommendedName>
</protein>
<feature type="region of interest" description="Disordered" evidence="12">
    <location>
        <begin position="472"/>
        <end position="497"/>
    </location>
</feature>